<dbReference type="InterPro" id="IPR027417">
    <property type="entry name" value="P-loop_NTPase"/>
</dbReference>
<dbReference type="Pfam" id="PF00580">
    <property type="entry name" value="UvrD-helicase"/>
    <property type="match status" value="1"/>
</dbReference>
<dbReference type="GO" id="GO:0043138">
    <property type="term" value="F:3'-5' DNA helicase activity"/>
    <property type="evidence" value="ECO:0007669"/>
    <property type="project" value="TreeGrafter"/>
</dbReference>
<organism evidence="6">
    <name type="scientific">mine drainage metagenome</name>
    <dbReference type="NCBI Taxonomy" id="410659"/>
    <lineage>
        <taxon>unclassified sequences</taxon>
        <taxon>metagenomes</taxon>
        <taxon>ecological metagenomes</taxon>
    </lineage>
</organism>
<accession>T1AAI8</accession>
<evidence type="ECO:0000259" key="5">
    <source>
        <dbReference type="Pfam" id="PF00580"/>
    </source>
</evidence>
<keyword evidence="3" id="KW-0347">Helicase</keyword>
<evidence type="ECO:0000256" key="1">
    <source>
        <dbReference type="ARBA" id="ARBA00022741"/>
    </source>
</evidence>
<protein>
    <submittedName>
        <fullName evidence="6">Pathogenesis-related protein</fullName>
    </submittedName>
</protein>
<dbReference type="EMBL" id="AUZX01012741">
    <property type="protein sequence ID" value="EQD37919.1"/>
    <property type="molecule type" value="Genomic_DNA"/>
</dbReference>
<feature type="non-terminal residue" evidence="6">
    <location>
        <position position="451"/>
    </location>
</feature>
<evidence type="ECO:0000313" key="6">
    <source>
        <dbReference type="EMBL" id="EQD37919.1"/>
    </source>
</evidence>
<sequence>MKVKGQRVGVITFTNAASDEIKRRLLFDPVIDVRTIHSFAWSLIEGLNRDIREWLRTDLTSDITQLQAQEAKGRKGSKASTERLSKIESKTKRLQNLPNIKRFVYSPTSDNRGRDALNHSEVLQMTAHFLQSKPAMQSILVGRYPILLIDESQDTNKNLIDALFAVEAALKGKFILGLLGDMMQRIYSDGKEGLGQDLPEDWATPSKKLNYRCPKRIVALINKVRSTTDKQHQEPRSAAAEGFVRLFILPSDHGNKSVAEKAIAGHMAKITTDAMWNEPTAIKTLTLEHRMAAARMGFLDMFVPLYEIDSWRTSFLEGTLPAARFFSDQVLPLIKAKRTGERFALARLAKSYSPLLSQAALRCADDKQKQLHKVNAAIEELMALWKDGADPTLLHILRCVANCKLLEIPDALQTSASDAIEQALANPSGEVEQEDRQTERAMAIEKFLDAP</sequence>
<dbReference type="GO" id="GO:0000725">
    <property type="term" value="P:recombinational repair"/>
    <property type="evidence" value="ECO:0007669"/>
    <property type="project" value="TreeGrafter"/>
</dbReference>
<keyword evidence="2" id="KW-0378">Hydrolase</keyword>
<dbReference type="GO" id="GO:0003677">
    <property type="term" value="F:DNA binding"/>
    <property type="evidence" value="ECO:0007669"/>
    <property type="project" value="InterPro"/>
</dbReference>
<dbReference type="PANTHER" id="PTHR11070">
    <property type="entry name" value="UVRD / RECB / PCRA DNA HELICASE FAMILY MEMBER"/>
    <property type="match status" value="1"/>
</dbReference>
<reference evidence="6" key="2">
    <citation type="journal article" date="2014" name="ISME J.">
        <title>Microbial stratification in low pH oxic and suboxic macroscopic growths along an acid mine drainage.</title>
        <authorList>
            <person name="Mendez-Garcia C."/>
            <person name="Mesa V."/>
            <person name="Sprenger R.R."/>
            <person name="Richter M."/>
            <person name="Diez M.S."/>
            <person name="Solano J."/>
            <person name="Bargiela R."/>
            <person name="Golyshina O.V."/>
            <person name="Manteca A."/>
            <person name="Ramos J.L."/>
            <person name="Gallego J.R."/>
            <person name="Llorente I."/>
            <person name="Martins Dos Santos V.A."/>
            <person name="Jensen O.N."/>
            <person name="Pelaez A.I."/>
            <person name="Sanchez J."/>
            <person name="Ferrer M."/>
        </authorList>
    </citation>
    <scope>NUCLEOTIDE SEQUENCE</scope>
</reference>
<feature type="domain" description="UvrD-like helicase ATP-binding" evidence="5">
    <location>
        <begin position="3"/>
        <end position="188"/>
    </location>
</feature>
<dbReference type="InterPro" id="IPR014016">
    <property type="entry name" value="UvrD-like_ATP-bd"/>
</dbReference>
<reference evidence="6" key="1">
    <citation type="submission" date="2013-08" db="EMBL/GenBank/DDBJ databases">
        <authorList>
            <person name="Mendez C."/>
            <person name="Richter M."/>
            <person name="Ferrer M."/>
            <person name="Sanchez J."/>
        </authorList>
    </citation>
    <scope>NUCLEOTIDE SEQUENCE</scope>
</reference>
<evidence type="ECO:0000256" key="3">
    <source>
        <dbReference type="ARBA" id="ARBA00022806"/>
    </source>
</evidence>
<dbReference type="SUPFAM" id="SSF52540">
    <property type="entry name" value="P-loop containing nucleoside triphosphate hydrolases"/>
    <property type="match status" value="1"/>
</dbReference>
<keyword evidence="4" id="KW-0067">ATP-binding</keyword>
<dbReference type="GO" id="GO:0016787">
    <property type="term" value="F:hydrolase activity"/>
    <property type="evidence" value="ECO:0007669"/>
    <property type="project" value="UniProtKB-KW"/>
</dbReference>
<keyword evidence="1" id="KW-0547">Nucleotide-binding</keyword>
<gene>
    <name evidence="6" type="ORF">B1A_17322</name>
</gene>
<proteinExistence type="predicted"/>
<dbReference type="PANTHER" id="PTHR11070:SF3">
    <property type="entry name" value="DNA 3'-5' HELICASE"/>
    <property type="match status" value="1"/>
</dbReference>
<dbReference type="GO" id="GO:0005829">
    <property type="term" value="C:cytosol"/>
    <property type="evidence" value="ECO:0007669"/>
    <property type="project" value="TreeGrafter"/>
</dbReference>
<dbReference type="Gene3D" id="3.40.50.300">
    <property type="entry name" value="P-loop containing nucleotide triphosphate hydrolases"/>
    <property type="match status" value="1"/>
</dbReference>
<dbReference type="AlphaFoldDB" id="T1AAI8"/>
<evidence type="ECO:0000256" key="4">
    <source>
        <dbReference type="ARBA" id="ARBA00022840"/>
    </source>
</evidence>
<comment type="caution">
    <text evidence="6">The sequence shown here is derived from an EMBL/GenBank/DDBJ whole genome shotgun (WGS) entry which is preliminary data.</text>
</comment>
<dbReference type="InterPro" id="IPR000212">
    <property type="entry name" value="DNA_helicase_UvrD/REP"/>
</dbReference>
<evidence type="ECO:0000256" key="2">
    <source>
        <dbReference type="ARBA" id="ARBA00022801"/>
    </source>
</evidence>
<name>T1AAI8_9ZZZZ</name>
<dbReference type="GO" id="GO:0005524">
    <property type="term" value="F:ATP binding"/>
    <property type="evidence" value="ECO:0007669"/>
    <property type="project" value="UniProtKB-KW"/>
</dbReference>